<dbReference type="GO" id="GO:0005737">
    <property type="term" value="C:cytoplasm"/>
    <property type="evidence" value="ECO:0007669"/>
    <property type="project" value="TreeGrafter"/>
</dbReference>
<evidence type="ECO:0000313" key="2">
    <source>
        <dbReference type="EMBL" id="MDY5169698.1"/>
    </source>
</evidence>
<feature type="domain" description="Transglutaminase-like" evidence="1">
    <location>
        <begin position="234"/>
        <end position="335"/>
    </location>
</feature>
<dbReference type="InterPro" id="IPR002931">
    <property type="entry name" value="Transglutaminase-like"/>
</dbReference>
<dbReference type="RefSeq" id="WP_320884954.1">
    <property type="nucleotide sequence ID" value="NZ_BAABZA010000001.1"/>
</dbReference>
<dbReference type="Gene3D" id="3.10.620.30">
    <property type="match status" value="1"/>
</dbReference>
<dbReference type="PROSITE" id="PS51257">
    <property type="entry name" value="PROKAR_LIPOPROTEIN"/>
    <property type="match status" value="1"/>
</dbReference>
<sequence length="374" mass="42265">MIIMRQLLKITACFTLIVSIGCTSNAPIAEEGTKINFNLGVMRFLKKTEAEDSEEILIITDEKMLKAELKKAIEELRQPSIMDISMLKLSEQPDLDIKNLYFELLSENSDLKYAYDLTSNFEDRYLNCQLDYMPYKTNNYPESFTGIPITSLQALIETASAHLGEEPTEIQILNPTLSPDQMNYALQQAGGGYINCILNKDATQIIYQPPIGYTIEESLAALIEADMLADAIIAQLIVDNMTDLEKAEILYSYVTENVKYDGRYNTDFQNMPYESQTALGALKDGTAICGGYAHAVKLLLEKAGIPCLNVTGTWFNGHHMWNIIYLDHEWLWCDATADRGNTRLYGLHHFGLHELDAVQYHWDANKISSLLVEK</sequence>
<name>A0AB35UNH5_9FIRM</name>
<dbReference type="SUPFAM" id="SSF54001">
    <property type="entry name" value="Cysteine proteinases"/>
    <property type="match status" value="1"/>
</dbReference>
<accession>A0AB35UNH5</accession>
<comment type="caution">
    <text evidence="2">The sequence shown here is derived from an EMBL/GenBank/DDBJ whole genome shotgun (WGS) entry which is preliminary data.</text>
</comment>
<dbReference type="AlphaFoldDB" id="A0AB35UNH5"/>
<dbReference type="EMBL" id="JALDAW010000023">
    <property type="protein sequence ID" value="MDY5169698.1"/>
    <property type="molecule type" value="Genomic_DNA"/>
</dbReference>
<dbReference type="PANTHER" id="PTHR46333:SF2">
    <property type="entry name" value="CYTOKINESIS PROTEIN 3"/>
    <property type="match status" value="1"/>
</dbReference>
<organism evidence="2 3">
    <name type="scientific">Dielma fastidiosa</name>
    <dbReference type="NCBI Taxonomy" id="1034346"/>
    <lineage>
        <taxon>Bacteria</taxon>
        <taxon>Bacillati</taxon>
        <taxon>Bacillota</taxon>
        <taxon>Erysipelotrichia</taxon>
        <taxon>Erysipelotrichales</taxon>
        <taxon>Erysipelotrichaceae</taxon>
        <taxon>Dielma</taxon>
    </lineage>
</organism>
<dbReference type="InterPro" id="IPR038765">
    <property type="entry name" value="Papain-like_cys_pep_sf"/>
</dbReference>
<protein>
    <submittedName>
        <fullName evidence="2">Transglutaminase-like domain-containing protein</fullName>
    </submittedName>
</protein>
<proteinExistence type="predicted"/>
<dbReference type="PANTHER" id="PTHR46333">
    <property type="entry name" value="CYTOKINESIS PROTEIN 3"/>
    <property type="match status" value="1"/>
</dbReference>
<dbReference type="Pfam" id="PF01841">
    <property type="entry name" value="Transglut_core"/>
    <property type="match status" value="1"/>
</dbReference>
<dbReference type="Proteomes" id="UP001276902">
    <property type="component" value="Unassembled WGS sequence"/>
</dbReference>
<evidence type="ECO:0000313" key="3">
    <source>
        <dbReference type="Proteomes" id="UP001276902"/>
    </source>
</evidence>
<evidence type="ECO:0000259" key="1">
    <source>
        <dbReference type="Pfam" id="PF01841"/>
    </source>
</evidence>
<gene>
    <name evidence="2" type="ORF">MQE39_16400</name>
</gene>
<reference evidence="2" key="1">
    <citation type="submission" date="2022-03" db="EMBL/GenBank/DDBJ databases">
        <title>First case of bacteraemia caused by Dielma fastidiosa in a patient hospitalised with diverticulitis.</title>
        <authorList>
            <person name="Forman-Ankjaer B."/>
            <person name="Hvid-Jensen F."/>
            <person name="Kobel C.M."/>
            <person name="Greve T."/>
        </authorList>
    </citation>
    <scope>NUCLEOTIDE SEQUENCE</scope>
    <source>
        <strain evidence="2">AUH_DF_2021</strain>
    </source>
</reference>
<dbReference type="InterPro" id="IPR052557">
    <property type="entry name" value="CAP/Cytokinesis_protein"/>
</dbReference>